<dbReference type="Pfam" id="PF13715">
    <property type="entry name" value="CarbopepD_reg_2"/>
    <property type="match status" value="1"/>
</dbReference>
<sequence length="1066" mass="117002">MKKSTLHLPCHRASLCLGLLLFLGLFASEANAQNRVSGTVRNESNEVLPGVSILVVGTTIGTVTDIDGQYQLAVPEGSERLSFSFIGFESQTVDVNGRSTLDVVMREDSQDLGEVVVTAFGVQRERKELGYTVQALKPEDLTSANDFNLVNSLSGKIAGVQVTNSGSQVGASSRIVIRGNASFSGNQPLFVVDGIPIDNSSSNLGGAGGLDYGNTAADIDPENIASLTVLKGANAAALYGNRATHGVILIETKKGQQGKQGLGVELNSSLVFDVPSFFMDFQNDYGPGQRGGEYDWQQYLQNNPGSNLSYNEYAKQNSYNYVNGIGGGINENATSWGPRYDAGLLLDQWVKGPNSPWESIPNNIHDHYFQTGSNLINQVAVTARGKEAYGRVAFSNRQMTGTFFNTDQTVNTFNASLTLLPTDKLKVSTDFNYVNRFSDNIPVVSYGSMTKLAWGAFRNIPLDEVKKVYREHGNEMGSGYNQNANNFYYDLENTNSMDRKRFFGNVNIDYQLNDWLSANMVTGLDYYTEERKSITLSRTRANINNNRGGQFSLTNLSRQEFNSDIRLNINKQFLNDFSLVALVGGNFRQNTADFLSLSAPDLAVPDLFNISNVRGTPGTSMSESQRETYSIYSSATLGYKGYLFLGATGRNDWSSTLPEENRSYFYPSVNLALTLSEALNMTSRTLSHAQVRASLAQVGSDTDPYQLMGTYGTTTFNNISLFTPTAVKPPTNLLPEMTTSFEVGADLRFFSDRLSLDATYYRQVTENMILQVPTARSTGYASQLINAAEIENKGIEIILRGSLVQRGDFSWDATVNWAKNTSTVESLYQGLENITISSGFGGVRLVGTPGQPWGDLSGLPYVRDDSGNIMINPNGTPMTTNQQVILGNVTPDWIGGIQNSFRYKNVTFGGLFDFRMGGDFFSTTYWHSYPTGAFENSVQNNVRAEGIVVEGVQGDGSPNDVRISAQDYYNGSWVWNNHEYSIIDGSFIKLRELTLGYRFSVWKLQNVNVSVFGRNLAILHRSAKAKELGLDPESASQMGGGEAGTGFENFMPPTNRSYGFNLRIAL</sequence>
<dbReference type="InterPro" id="IPR008969">
    <property type="entry name" value="CarboxyPept-like_regulatory"/>
</dbReference>
<evidence type="ECO:0000256" key="5">
    <source>
        <dbReference type="ARBA" id="ARBA00023077"/>
    </source>
</evidence>
<dbReference type="Gene3D" id="2.40.170.20">
    <property type="entry name" value="TonB-dependent receptor, beta-barrel domain"/>
    <property type="match status" value="1"/>
</dbReference>
<comment type="subcellular location">
    <subcellularLocation>
        <location evidence="1 8">Cell outer membrane</location>
        <topology evidence="1 8">Multi-pass membrane protein</topology>
    </subcellularLocation>
</comment>
<evidence type="ECO:0000256" key="10">
    <source>
        <dbReference type="SAM" id="SignalP"/>
    </source>
</evidence>
<evidence type="ECO:0000256" key="2">
    <source>
        <dbReference type="ARBA" id="ARBA00022448"/>
    </source>
</evidence>
<evidence type="ECO:0000256" key="7">
    <source>
        <dbReference type="ARBA" id="ARBA00023237"/>
    </source>
</evidence>
<dbReference type="GO" id="GO:0009279">
    <property type="term" value="C:cell outer membrane"/>
    <property type="evidence" value="ECO:0007669"/>
    <property type="project" value="UniProtKB-SubCell"/>
</dbReference>
<gene>
    <name evidence="13" type="ORF">SAMN05192553_101174</name>
</gene>
<dbReference type="InterPro" id="IPR000531">
    <property type="entry name" value="Beta-barrel_TonB"/>
</dbReference>
<keyword evidence="7 8" id="KW-0998">Cell outer membrane</keyword>
<keyword evidence="3 8" id="KW-1134">Transmembrane beta strand</keyword>
<name>A0A1H6TE21_9BACT</name>
<dbReference type="STRING" id="1416801.SAMN05192553_101174"/>
<dbReference type="Pfam" id="PF07715">
    <property type="entry name" value="Plug"/>
    <property type="match status" value="1"/>
</dbReference>
<dbReference type="InterPro" id="IPR039426">
    <property type="entry name" value="TonB-dep_rcpt-like"/>
</dbReference>
<feature type="chain" id="PRO_5011593508" evidence="10">
    <location>
        <begin position="33"/>
        <end position="1066"/>
    </location>
</feature>
<evidence type="ECO:0000256" key="6">
    <source>
        <dbReference type="ARBA" id="ARBA00023136"/>
    </source>
</evidence>
<dbReference type="InterPro" id="IPR036942">
    <property type="entry name" value="Beta-barrel_TonB_sf"/>
</dbReference>
<evidence type="ECO:0000256" key="8">
    <source>
        <dbReference type="PROSITE-ProRule" id="PRU01360"/>
    </source>
</evidence>
<evidence type="ECO:0000259" key="12">
    <source>
        <dbReference type="Pfam" id="PF07715"/>
    </source>
</evidence>
<organism evidence="13 14">
    <name type="scientific">Cyclobacterium xiamenense</name>
    <dbReference type="NCBI Taxonomy" id="1297121"/>
    <lineage>
        <taxon>Bacteria</taxon>
        <taxon>Pseudomonadati</taxon>
        <taxon>Bacteroidota</taxon>
        <taxon>Cytophagia</taxon>
        <taxon>Cytophagales</taxon>
        <taxon>Cyclobacteriaceae</taxon>
        <taxon>Cyclobacterium</taxon>
    </lineage>
</organism>
<feature type="signal peptide" evidence="10">
    <location>
        <begin position="1"/>
        <end position="32"/>
    </location>
</feature>
<dbReference type="InterPro" id="IPR012910">
    <property type="entry name" value="Plug_dom"/>
</dbReference>
<evidence type="ECO:0000259" key="11">
    <source>
        <dbReference type="Pfam" id="PF00593"/>
    </source>
</evidence>
<evidence type="ECO:0000313" key="14">
    <source>
        <dbReference type="Proteomes" id="UP000199403"/>
    </source>
</evidence>
<dbReference type="Gene3D" id="2.170.130.10">
    <property type="entry name" value="TonB-dependent receptor, plug domain"/>
    <property type="match status" value="1"/>
</dbReference>
<feature type="domain" description="TonB-dependent receptor plug" evidence="12">
    <location>
        <begin position="127"/>
        <end position="247"/>
    </location>
</feature>
<keyword evidence="6 8" id="KW-0472">Membrane</keyword>
<dbReference type="OrthoDB" id="9768177at2"/>
<protein>
    <submittedName>
        <fullName evidence="13">TonB-linked outer membrane protein, SusC/RagA family</fullName>
    </submittedName>
</protein>
<evidence type="ECO:0000313" key="13">
    <source>
        <dbReference type="EMBL" id="SEI76424.1"/>
    </source>
</evidence>
<keyword evidence="10" id="KW-0732">Signal</keyword>
<dbReference type="NCBIfam" id="TIGR04057">
    <property type="entry name" value="SusC_RagA_signa"/>
    <property type="match status" value="1"/>
</dbReference>
<dbReference type="InterPro" id="IPR037066">
    <property type="entry name" value="Plug_dom_sf"/>
</dbReference>
<dbReference type="InterPro" id="IPR023996">
    <property type="entry name" value="TonB-dep_OMP_SusC/RagA"/>
</dbReference>
<keyword evidence="4 8" id="KW-0812">Transmembrane</keyword>
<dbReference type="Pfam" id="PF00593">
    <property type="entry name" value="TonB_dep_Rec_b-barrel"/>
    <property type="match status" value="1"/>
</dbReference>
<dbReference type="SUPFAM" id="SSF49464">
    <property type="entry name" value="Carboxypeptidase regulatory domain-like"/>
    <property type="match status" value="1"/>
</dbReference>
<dbReference type="EMBL" id="FNZH01000001">
    <property type="protein sequence ID" value="SEI76424.1"/>
    <property type="molecule type" value="Genomic_DNA"/>
</dbReference>
<accession>A0A1H6TE21</accession>
<keyword evidence="2 8" id="KW-0813">Transport</keyword>
<dbReference type="SUPFAM" id="SSF56935">
    <property type="entry name" value="Porins"/>
    <property type="match status" value="1"/>
</dbReference>
<proteinExistence type="inferred from homology"/>
<dbReference type="AlphaFoldDB" id="A0A1H6TE21"/>
<evidence type="ECO:0000256" key="9">
    <source>
        <dbReference type="RuleBase" id="RU003357"/>
    </source>
</evidence>
<comment type="similarity">
    <text evidence="8 9">Belongs to the TonB-dependent receptor family.</text>
</comment>
<dbReference type="PROSITE" id="PS52016">
    <property type="entry name" value="TONB_DEPENDENT_REC_3"/>
    <property type="match status" value="1"/>
</dbReference>
<evidence type="ECO:0000256" key="1">
    <source>
        <dbReference type="ARBA" id="ARBA00004571"/>
    </source>
</evidence>
<reference evidence="14" key="1">
    <citation type="submission" date="2016-10" db="EMBL/GenBank/DDBJ databases">
        <authorList>
            <person name="Varghese N."/>
            <person name="Submissions S."/>
        </authorList>
    </citation>
    <scope>NUCLEOTIDE SEQUENCE [LARGE SCALE GENOMIC DNA]</scope>
    <source>
        <strain evidence="14">IBRC-M 10761</strain>
    </source>
</reference>
<evidence type="ECO:0000256" key="3">
    <source>
        <dbReference type="ARBA" id="ARBA00022452"/>
    </source>
</evidence>
<keyword evidence="14" id="KW-1185">Reference proteome</keyword>
<dbReference type="Proteomes" id="UP000199403">
    <property type="component" value="Unassembled WGS sequence"/>
</dbReference>
<evidence type="ECO:0000256" key="4">
    <source>
        <dbReference type="ARBA" id="ARBA00022692"/>
    </source>
</evidence>
<keyword evidence="5 9" id="KW-0798">TonB box</keyword>
<dbReference type="NCBIfam" id="TIGR04056">
    <property type="entry name" value="OMP_RagA_SusC"/>
    <property type="match status" value="1"/>
</dbReference>
<dbReference type="InterPro" id="IPR023997">
    <property type="entry name" value="TonB-dep_OMP_SusC/RagA_CS"/>
</dbReference>
<feature type="domain" description="TonB-dependent receptor-like beta-barrel" evidence="11">
    <location>
        <begin position="480"/>
        <end position="1016"/>
    </location>
</feature>
<dbReference type="RefSeq" id="WP_092168179.1">
    <property type="nucleotide sequence ID" value="NZ_FNZH01000001.1"/>
</dbReference>
<dbReference type="Gene3D" id="2.60.40.1120">
    <property type="entry name" value="Carboxypeptidase-like, regulatory domain"/>
    <property type="match status" value="1"/>
</dbReference>